<dbReference type="Gramene" id="Pp3c1_25570V3.1">
    <property type="protein sequence ID" value="Pp3c1_25570V3.1"/>
    <property type="gene ID" value="Pp3c1_25570"/>
</dbReference>
<sequence>MVGSALPRGTSCESLTNDEYHGEKPRWQAQPRGTLQHGSHPRQHQTKHYSGGDSGKRNGQRAAKCSNHGVGGTPDVTGRINVPSVACSSGRSFPLSNLDRFLEETTPCVKVLTLPKSRLRDPSNRWFNPEETPYFNLGDLWDSFDEWSAYGAGVPLTLNGDESVVQYYVPYLSALQLYTVPSRRPDRPAGYRHPGSESDTCSEASSDGEGEKSSHSYDVAESSSLNLGNSSRLVASTYISDNDEVMVWSFFEKSQPYSRVPLVNKIADLSRGFSKPENNPLRTLRSLDLLPKSWLSVAWYPIYRIPTGPTLRDLSACFLTFHPLSTSLKVGEGSLRQGSRGDECITPSRCPLDAKPLRAFGLASYKLRGAVWSSNPEKRLATTLQHVADEHLKDLCVDHPDFNYFTSRTSPTSL</sequence>
<evidence type="ECO:0000313" key="2">
    <source>
        <dbReference type="EMBL" id="PNR62749.1"/>
    </source>
</evidence>
<dbReference type="EnsemblPlants" id="Pp3c1_25570V3.2">
    <property type="protein sequence ID" value="Pp3c1_25570V3.2"/>
    <property type="gene ID" value="Pp3c1_25570"/>
</dbReference>
<reference evidence="2 4" key="1">
    <citation type="journal article" date="2008" name="Science">
        <title>The Physcomitrella genome reveals evolutionary insights into the conquest of land by plants.</title>
        <authorList>
            <person name="Rensing S."/>
            <person name="Lang D."/>
            <person name="Zimmer A."/>
            <person name="Terry A."/>
            <person name="Salamov A."/>
            <person name="Shapiro H."/>
            <person name="Nishiyama T."/>
            <person name="Perroud P.-F."/>
            <person name="Lindquist E."/>
            <person name="Kamisugi Y."/>
            <person name="Tanahashi T."/>
            <person name="Sakakibara K."/>
            <person name="Fujita T."/>
            <person name="Oishi K."/>
            <person name="Shin-I T."/>
            <person name="Kuroki Y."/>
            <person name="Toyoda A."/>
            <person name="Suzuki Y."/>
            <person name="Hashimoto A."/>
            <person name="Yamaguchi K."/>
            <person name="Sugano A."/>
            <person name="Kohara Y."/>
            <person name="Fujiyama A."/>
            <person name="Anterola A."/>
            <person name="Aoki S."/>
            <person name="Ashton N."/>
            <person name="Barbazuk W.B."/>
            <person name="Barker E."/>
            <person name="Bennetzen J."/>
            <person name="Bezanilla M."/>
            <person name="Blankenship R."/>
            <person name="Cho S.H."/>
            <person name="Dutcher S."/>
            <person name="Estelle M."/>
            <person name="Fawcett J.A."/>
            <person name="Gundlach H."/>
            <person name="Hanada K."/>
            <person name="Heyl A."/>
            <person name="Hicks K.A."/>
            <person name="Hugh J."/>
            <person name="Lohr M."/>
            <person name="Mayer K."/>
            <person name="Melkozernov A."/>
            <person name="Murata T."/>
            <person name="Nelson D."/>
            <person name="Pils B."/>
            <person name="Prigge M."/>
            <person name="Reiss B."/>
            <person name="Renner T."/>
            <person name="Rombauts S."/>
            <person name="Rushton P."/>
            <person name="Sanderfoot A."/>
            <person name="Schween G."/>
            <person name="Shiu S.-H."/>
            <person name="Stueber K."/>
            <person name="Theodoulou F.L."/>
            <person name="Tu H."/>
            <person name="Van de Peer Y."/>
            <person name="Verrier P.J."/>
            <person name="Waters E."/>
            <person name="Wood A."/>
            <person name="Yang L."/>
            <person name="Cove D."/>
            <person name="Cuming A."/>
            <person name="Hasebe M."/>
            <person name="Lucas S."/>
            <person name="Mishler D.B."/>
            <person name="Reski R."/>
            <person name="Grigoriev I."/>
            <person name="Quatrano R.S."/>
            <person name="Boore J.L."/>
        </authorList>
    </citation>
    <scope>NUCLEOTIDE SEQUENCE [LARGE SCALE GENOMIC DNA]</scope>
    <source>
        <strain evidence="3 4">cv. Gransden 2004</strain>
    </source>
</reference>
<evidence type="ECO:0000256" key="1">
    <source>
        <dbReference type="SAM" id="MobiDB-lite"/>
    </source>
</evidence>
<dbReference type="InterPro" id="IPR008507">
    <property type="entry name" value="DUF789"/>
</dbReference>
<organism evidence="2">
    <name type="scientific">Physcomitrium patens</name>
    <name type="common">Spreading-leaved earth moss</name>
    <name type="synonym">Physcomitrella patens</name>
    <dbReference type="NCBI Taxonomy" id="3218"/>
    <lineage>
        <taxon>Eukaryota</taxon>
        <taxon>Viridiplantae</taxon>
        <taxon>Streptophyta</taxon>
        <taxon>Embryophyta</taxon>
        <taxon>Bryophyta</taxon>
        <taxon>Bryophytina</taxon>
        <taxon>Bryopsida</taxon>
        <taxon>Funariidae</taxon>
        <taxon>Funariales</taxon>
        <taxon>Funariaceae</taxon>
        <taxon>Physcomitrium</taxon>
    </lineage>
</organism>
<dbReference type="Gramene" id="Pp3c1_25570V3.2">
    <property type="protein sequence ID" value="Pp3c1_25570V3.2"/>
    <property type="gene ID" value="Pp3c1_25570"/>
</dbReference>
<feature type="region of interest" description="Disordered" evidence="1">
    <location>
        <begin position="1"/>
        <end position="79"/>
    </location>
</feature>
<reference evidence="3" key="3">
    <citation type="submission" date="2020-12" db="UniProtKB">
        <authorList>
            <consortium name="EnsemblPlants"/>
        </authorList>
    </citation>
    <scope>IDENTIFICATION</scope>
</reference>
<dbReference type="EMBL" id="ABEU02000001">
    <property type="protein sequence ID" value="PNR62749.1"/>
    <property type="molecule type" value="Genomic_DNA"/>
</dbReference>
<protein>
    <submittedName>
        <fullName evidence="2 3">Uncharacterized protein</fullName>
    </submittedName>
</protein>
<keyword evidence="4" id="KW-1185">Reference proteome</keyword>
<dbReference type="AlphaFoldDB" id="A0A2K1L9N7"/>
<dbReference type="OMA" id="MDEWSAY"/>
<dbReference type="FunCoup" id="A0A2K1L9N7">
    <property type="interactions" value="1232"/>
</dbReference>
<dbReference type="PANTHER" id="PTHR31343:SF42">
    <property type="entry name" value="T15D22.8"/>
    <property type="match status" value="1"/>
</dbReference>
<dbReference type="Pfam" id="PF05623">
    <property type="entry name" value="DUF789"/>
    <property type="match status" value="1"/>
</dbReference>
<reference evidence="2 4" key="2">
    <citation type="journal article" date="2018" name="Plant J.">
        <title>The Physcomitrella patens chromosome-scale assembly reveals moss genome structure and evolution.</title>
        <authorList>
            <person name="Lang D."/>
            <person name="Ullrich K.K."/>
            <person name="Murat F."/>
            <person name="Fuchs J."/>
            <person name="Jenkins J."/>
            <person name="Haas F.B."/>
            <person name="Piednoel M."/>
            <person name="Gundlach H."/>
            <person name="Van Bel M."/>
            <person name="Meyberg R."/>
            <person name="Vives C."/>
            <person name="Morata J."/>
            <person name="Symeonidi A."/>
            <person name="Hiss M."/>
            <person name="Muchero W."/>
            <person name="Kamisugi Y."/>
            <person name="Saleh O."/>
            <person name="Blanc G."/>
            <person name="Decker E.L."/>
            <person name="van Gessel N."/>
            <person name="Grimwood J."/>
            <person name="Hayes R.D."/>
            <person name="Graham S.W."/>
            <person name="Gunter L.E."/>
            <person name="McDaniel S.F."/>
            <person name="Hoernstein S.N.W."/>
            <person name="Larsson A."/>
            <person name="Li F.W."/>
            <person name="Perroud P.F."/>
            <person name="Phillips J."/>
            <person name="Ranjan P."/>
            <person name="Rokshar D.S."/>
            <person name="Rothfels C.J."/>
            <person name="Schneider L."/>
            <person name="Shu S."/>
            <person name="Stevenson D.W."/>
            <person name="Thummler F."/>
            <person name="Tillich M."/>
            <person name="Villarreal Aguilar J.C."/>
            <person name="Widiez T."/>
            <person name="Wong G.K."/>
            <person name="Wymore A."/>
            <person name="Zhang Y."/>
            <person name="Zimmer A.D."/>
            <person name="Quatrano R.S."/>
            <person name="Mayer K.F.X."/>
            <person name="Goodstein D."/>
            <person name="Casacuberta J.M."/>
            <person name="Vandepoele K."/>
            <person name="Reski R."/>
            <person name="Cuming A.C."/>
            <person name="Tuskan G.A."/>
            <person name="Maumus F."/>
            <person name="Salse J."/>
            <person name="Schmutz J."/>
            <person name="Rensing S.A."/>
        </authorList>
    </citation>
    <scope>NUCLEOTIDE SEQUENCE [LARGE SCALE GENOMIC DNA]</scope>
    <source>
        <strain evidence="3 4">cv. Gransden 2004</strain>
    </source>
</reference>
<dbReference type="PANTHER" id="PTHR31343">
    <property type="entry name" value="T15D22.8"/>
    <property type="match status" value="1"/>
</dbReference>
<evidence type="ECO:0000313" key="3">
    <source>
        <dbReference type="EnsemblPlants" id="Pp3c1_25570V3.1"/>
    </source>
</evidence>
<dbReference type="GeneID" id="112291489"/>
<dbReference type="EnsemblPlants" id="Pp3c1_25570V3.1">
    <property type="protein sequence ID" value="Pp3c1_25570V3.1"/>
    <property type="gene ID" value="Pp3c1_25570"/>
</dbReference>
<proteinExistence type="predicted"/>
<dbReference type="EnsemblPlants" id="Pp3c1_25570V3.3">
    <property type="protein sequence ID" value="Pp3c1_25570V3.3"/>
    <property type="gene ID" value="Pp3c1_25570"/>
</dbReference>
<accession>A0A2K1L9N7</accession>
<dbReference type="RefSeq" id="XP_024394749.1">
    <property type="nucleotide sequence ID" value="XM_024538981.2"/>
</dbReference>
<evidence type="ECO:0000313" key="4">
    <source>
        <dbReference type="Proteomes" id="UP000006727"/>
    </source>
</evidence>
<name>A0A2K1L9N7_PHYPA</name>
<feature type="region of interest" description="Disordered" evidence="1">
    <location>
        <begin position="183"/>
        <end position="219"/>
    </location>
</feature>
<dbReference type="Proteomes" id="UP000006727">
    <property type="component" value="Chromosome 1"/>
</dbReference>
<dbReference type="PaxDb" id="3218-PP1S21_27V6.1"/>
<gene>
    <name evidence="3" type="primary">LOC112291489</name>
    <name evidence="2" type="ORF">PHYPA_001173</name>
</gene>
<dbReference type="Gramene" id="Pp3c1_25570V3.3">
    <property type="protein sequence ID" value="Pp3c1_25570V3.3"/>
    <property type="gene ID" value="Pp3c1_25570"/>
</dbReference>